<evidence type="ECO:0000313" key="10">
    <source>
        <dbReference type="Proteomes" id="UP000037136"/>
    </source>
</evidence>
<keyword evidence="3" id="KW-0819">tRNA processing</keyword>
<feature type="domain" description="GTP-binding protein TrmE N-terminal" evidence="7">
    <location>
        <begin position="36"/>
        <end position="154"/>
    </location>
</feature>
<dbReference type="Pfam" id="PF10396">
    <property type="entry name" value="TrmE_N"/>
    <property type="match status" value="1"/>
</dbReference>
<dbReference type="InterPro" id="IPR027266">
    <property type="entry name" value="TrmE/GcvT-like"/>
</dbReference>
<dbReference type="SUPFAM" id="SSF103025">
    <property type="entry name" value="Folate-binding domain"/>
    <property type="match status" value="1"/>
</dbReference>
<dbReference type="PANTHER" id="PTHR42714">
    <property type="entry name" value="TRNA MODIFICATION GTPASE GTPBP3"/>
    <property type="match status" value="1"/>
</dbReference>
<dbReference type="GO" id="GO:0002098">
    <property type="term" value="P:tRNA wobble uridine modification"/>
    <property type="evidence" value="ECO:0007669"/>
    <property type="project" value="TreeGrafter"/>
</dbReference>
<keyword evidence="5" id="KW-0342">GTP-binding</keyword>
<dbReference type="CDD" id="cd14858">
    <property type="entry name" value="TrmE_N"/>
    <property type="match status" value="1"/>
</dbReference>
<evidence type="ECO:0000256" key="2">
    <source>
        <dbReference type="ARBA" id="ARBA00011043"/>
    </source>
</evidence>
<dbReference type="AlphaFoldDB" id="A0A2A9PCV5"/>
<evidence type="ECO:0000256" key="1">
    <source>
        <dbReference type="ARBA" id="ARBA00004173"/>
    </source>
</evidence>
<organism evidence="9 10">
    <name type="scientific">Ophiocordyceps unilateralis</name>
    <name type="common">Zombie-ant fungus</name>
    <name type="synonym">Torrubia unilateralis</name>
    <dbReference type="NCBI Taxonomy" id="268505"/>
    <lineage>
        <taxon>Eukaryota</taxon>
        <taxon>Fungi</taxon>
        <taxon>Dikarya</taxon>
        <taxon>Ascomycota</taxon>
        <taxon>Pezizomycotina</taxon>
        <taxon>Sordariomycetes</taxon>
        <taxon>Hypocreomycetidae</taxon>
        <taxon>Hypocreales</taxon>
        <taxon>Ophiocordycipitaceae</taxon>
        <taxon>Ophiocordyceps</taxon>
    </lineage>
</organism>
<keyword evidence="4" id="KW-0547">Nucleotide-binding</keyword>
<dbReference type="Proteomes" id="UP000037136">
    <property type="component" value="Unassembled WGS sequence"/>
</dbReference>
<reference evidence="9 10" key="1">
    <citation type="journal article" date="2015" name="BMC Genomics">
        <title>Gene expression during zombie ant biting behavior reflects the complexity underlying fungal parasitic behavioral manipulation.</title>
        <authorList>
            <person name="de Bekker C."/>
            <person name="Ohm R.A."/>
            <person name="Loreto R.G."/>
            <person name="Sebastian A."/>
            <person name="Albert I."/>
            <person name="Merrow M."/>
            <person name="Brachmann A."/>
            <person name="Hughes D.P."/>
        </authorList>
    </citation>
    <scope>NUCLEOTIDE SEQUENCE [LARGE SCALE GENOMIC DNA]</scope>
    <source>
        <strain evidence="9 10">SC16a</strain>
    </source>
</reference>
<dbReference type="STRING" id="268505.A0A2A9PCV5"/>
<accession>A0A2A9PCV5</accession>
<sequence length="479" mass="51318">MLRLLWARRSLAPGWQPTTRGLGRTSSSLIRPQSDTIYALSSGPGRAAIAVIRLTGPACLHVYRSLCPNKAPPRPRQATIRTLYDGGSNILDRQALILYFPGPQSATGEDVLELHVHGGPATVRAVLSTLPKQGNGVRYAEAGEFTRRAFLNNRLDLAQVEALSDGLAAETEQQRRVAVGGGSGVLGRTYEDWRRRLLFARAELEALIDFAEDQHFDESPVELLTGVVSRSPGRVVAAWHSFGREASIVSGEAGTTRDVVEAKLDLGGYLCTFADTAGLRVGNEAGAVEAEGIRRARRQAQEADVIVVVASIENGADGPTIVYDAETLELASTASARLIFINKVDTVSPSEASLLTQSFTQSLPASLASSPPLLISCTSSNHSQSIIQALTTTFSRMTHVDDADLLGVTERQRQLLAACDGHLDDFQAEARRGDGTDVVLCAEFLRLAADCLARITGRGGAGDVEELLGLVFERFCVGK</sequence>
<dbReference type="PANTHER" id="PTHR42714:SF2">
    <property type="entry name" value="TRNA MODIFICATION GTPASE GTPBP3, MITOCHONDRIAL"/>
    <property type="match status" value="1"/>
</dbReference>
<dbReference type="Pfam" id="PF01926">
    <property type="entry name" value="MMR_HSR1"/>
    <property type="match status" value="1"/>
</dbReference>
<evidence type="ECO:0000256" key="3">
    <source>
        <dbReference type="ARBA" id="ARBA00022694"/>
    </source>
</evidence>
<dbReference type="InterPro" id="IPR018948">
    <property type="entry name" value="GTP-bd_TrmE_N"/>
</dbReference>
<evidence type="ECO:0000259" key="6">
    <source>
        <dbReference type="Pfam" id="PF01926"/>
    </source>
</evidence>
<dbReference type="Pfam" id="PF12631">
    <property type="entry name" value="MnmE_helical"/>
    <property type="match status" value="1"/>
</dbReference>
<dbReference type="EMBL" id="LAZP02000263">
    <property type="protein sequence ID" value="PFH58723.1"/>
    <property type="molecule type" value="Genomic_DNA"/>
</dbReference>
<comment type="similarity">
    <text evidence="2">Belongs to the TRAFAC class TrmE-Era-EngA-EngB-Septin-like GTPase superfamily. TrmE GTPase family.</text>
</comment>
<dbReference type="GO" id="GO:0005525">
    <property type="term" value="F:GTP binding"/>
    <property type="evidence" value="ECO:0007669"/>
    <property type="project" value="UniProtKB-KW"/>
</dbReference>
<gene>
    <name evidence="9" type="ORF">XA68_13305</name>
</gene>
<dbReference type="Gene3D" id="3.30.1360.120">
    <property type="entry name" value="Probable tRNA modification gtpase trme, domain 1"/>
    <property type="match status" value="1"/>
</dbReference>
<reference evidence="9 10" key="2">
    <citation type="journal article" date="2017" name="Sci. Rep.">
        <title>Ant-infecting Ophiocordyceps genomes reveal a high diversity of potential behavioral manipulation genes and a possible major role for enterotoxins.</title>
        <authorList>
            <person name="de Bekker C."/>
            <person name="Ohm R.A."/>
            <person name="Evans H.C."/>
            <person name="Brachmann A."/>
            <person name="Hughes D.P."/>
        </authorList>
    </citation>
    <scope>NUCLEOTIDE SEQUENCE [LARGE SCALE GENOMIC DNA]</scope>
    <source>
        <strain evidence="9 10">SC16a</strain>
    </source>
</reference>
<dbReference type="HAMAP" id="MF_00379">
    <property type="entry name" value="GTPase_MnmE"/>
    <property type="match status" value="1"/>
</dbReference>
<dbReference type="InterPro" id="IPR004520">
    <property type="entry name" value="GTPase_MnmE"/>
</dbReference>
<feature type="domain" description="MnmE helical" evidence="8">
    <location>
        <begin position="157"/>
        <end position="476"/>
    </location>
</feature>
<dbReference type="SUPFAM" id="SSF116878">
    <property type="entry name" value="TrmE connector domain"/>
    <property type="match status" value="1"/>
</dbReference>
<feature type="domain" description="G" evidence="6">
    <location>
        <begin position="244"/>
        <end position="319"/>
    </location>
</feature>
<evidence type="ECO:0000259" key="7">
    <source>
        <dbReference type="Pfam" id="PF10396"/>
    </source>
</evidence>
<dbReference type="InterPro" id="IPR027368">
    <property type="entry name" value="MnmE_dom2"/>
</dbReference>
<keyword evidence="10" id="KW-1185">Reference proteome</keyword>
<name>A0A2A9PCV5_OPHUN</name>
<dbReference type="GO" id="GO:0003924">
    <property type="term" value="F:GTPase activity"/>
    <property type="evidence" value="ECO:0007669"/>
    <property type="project" value="InterPro"/>
</dbReference>
<proteinExistence type="inferred from homology"/>
<dbReference type="OrthoDB" id="188276at2759"/>
<evidence type="ECO:0000256" key="5">
    <source>
        <dbReference type="ARBA" id="ARBA00023134"/>
    </source>
</evidence>
<evidence type="ECO:0008006" key="11">
    <source>
        <dbReference type="Google" id="ProtNLM"/>
    </source>
</evidence>
<evidence type="ECO:0000313" key="9">
    <source>
        <dbReference type="EMBL" id="PFH58723.1"/>
    </source>
</evidence>
<dbReference type="GO" id="GO:0005739">
    <property type="term" value="C:mitochondrion"/>
    <property type="evidence" value="ECO:0007669"/>
    <property type="project" value="UniProtKB-SubCell"/>
</dbReference>
<dbReference type="GO" id="GO:0030488">
    <property type="term" value="P:tRNA methylation"/>
    <property type="evidence" value="ECO:0007669"/>
    <property type="project" value="TreeGrafter"/>
</dbReference>
<comment type="caution">
    <text evidence="9">The sequence shown here is derived from an EMBL/GenBank/DDBJ whole genome shotgun (WGS) entry which is preliminary data.</text>
</comment>
<dbReference type="InterPro" id="IPR027417">
    <property type="entry name" value="P-loop_NTPase"/>
</dbReference>
<dbReference type="InterPro" id="IPR006073">
    <property type="entry name" value="GTP-bd"/>
</dbReference>
<dbReference type="Gene3D" id="1.20.120.430">
    <property type="entry name" value="tRNA modification GTPase MnmE domain 2"/>
    <property type="match status" value="2"/>
</dbReference>
<protein>
    <recommendedName>
        <fullName evidence="11">TrmE-type G domain-containing protein</fullName>
    </recommendedName>
</protein>
<evidence type="ECO:0000259" key="8">
    <source>
        <dbReference type="Pfam" id="PF12631"/>
    </source>
</evidence>
<dbReference type="SUPFAM" id="SSF52540">
    <property type="entry name" value="P-loop containing nucleoside triphosphate hydrolases"/>
    <property type="match status" value="1"/>
</dbReference>
<comment type="subcellular location">
    <subcellularLocation>
        <location evidence="1">Mitochondrion</location>
    </subcellularLocation>
</comment>
<dbReference type="InterPro" id="IPR025867">
    <property type="entry name" value="MnmE_helical"/>
</dbReference>
<evidence type="ECO:0000256" key="4">
    <source>
        <dbReference type="ARBA" id="ARBA00022741"/>
    </source>
</evidence>
<dbReference type="FunFam" id="3.30.1360.120:FF:000007">
    <property type="entry name" value="tRNA modification GTPase GTPBP3, mitochondrial"/>
    <property type="match status" value="1"/>
</dbReference>
<dbReference type="Gene3D" id="3.40.50.300">
    <property type="entry name" value="P-loop containing nucleotide triphosphate hydrolases"/>
    <property type="match status" value="1"/>
</dbReference>